<dbReference type="Pfam" id="PF11939">
    <property type="entry name" value="NiFe-hyd_HybE"/>
    <property type="match status" value="1"/>
</dbReference>
<name>H8FMT3_MAGML</name>
<dbReference type="InterPro" id="IPR023994">
    <property type="entry name" value="NiFe-hyd_HybE"/>
</dbReference>
<organism evidence="1 2">
    <name type="scientific">Magnetospirillum molischianum DSM 120</name>
    <dbReference type="NCBI Taxonomy" id="1150626"/>
    <lineage>
        <taxon>Bacteria</taxon>
        <taxon>Pseudomonadati</taxon>
        <taxon>Pseudomonadota</taxon>
        <taxon>Alphaproteobacteria</taxon>
        <taxon>Rhodospirillales</taxon>
        <taxon>Rhodospirillaceae</taxon>
        <taxon>Magnetospirillum</taxon>
    </lineage>
</organism>
<evidence type="ECO:0000313" key="2">
    <source>
        <dbReference type="Proteomes" id="UP000004169"/>
    </source>
</evidence>
<dbReference type="RefSeq" id="WP_002725312.1">
    <property type="nucleotide sequence ID" value="NZ_CAHP01000001.1"/>
</dbReference>
<comment type="caution">
    <text evidence="1">The sequence shown here is derived from an EMBL/GenBank/DDBJ whole genome shotgun (WGS) entry which is preliminary data.</text>
</comment>
<reference evidence="1 2" key="1">
    <citation type="journal article" date="2012" name="J. Bacteriol.">
        <title>Draft Genome Sequence of the Purple Photosynthetic Bacterium Phaeospirillum molischianum DSM120, a Particularly Versatile Bacterium.</title>
        <authorList>
            <person name="Duquesne K."/>
            <person name="Prima V."/>
            <person name="Ji B."/>
            <person name="Rouy Z."/>
            <person name="Medigue C."/>
            <person name="Talla E."/>
            <person name="Sturgis J.N."/>
        </authorList>
    </citation>
    <scope>NUCLEOTIDE SEQUENCE [LARGE SCALE GENOMIC DNA]</scope>
    <source>
        <strain evidence="2">DSM120</strain>
    </source>
</reference>
<dbReference type="Proteomes" id="UP000004169">
    <property type="component" value="Unassembled WGS sequence"/>
</dbReference>
<keyword evidence="2" id="KW-1185">Reference proteome</keyword>
<accession>H8FMT3</accession>
<dbReference type="NCBIfam" id="TIGR03993">
    <property type="entry name" value="hydrog_HybE"/>
    <property type="match status" value="1"/>
</dbReference>
<gene>
    <name evidence="1" type="primary">hupJ</name>
    <name evidence="1" type="ORF">PHAMO_10096</name>
</gene>
<sequence length="159" mass="17080">MMDAARQVGDRLEAIYREIDIRSMRDLPIHNPRLEVQAVGFRPHRGWAIGALVTPWFMNICLAEIAGGSSLPPALPGDSHALALPLGTLDFVVGSVEGFGRLDSVSLFSPMVSFDDPEVTRITATAALAALFESVPSPAALAVPRNRREMLFGRGAVVS</sequence>
<dbReference type="InterPro" id="IPR038530">
    <property type="entry name" value="NiFe-hyd_HybE_sf"/>
</dbReference>
<dbReference type="EMBL" id="CAHP01000001">
    <property type="protein sequence ID" value="CCG39671.1"/>
    <property type="molecule type" value="Genomic_DNA"/>
</dbReference>
<dbReference type="eggNOG" id="COG1773">
    <property type="taxonomic scope" value="Bacteria"/>
</dbReference>
<proteinExistence type="predicted"/>
<dbReference type="STRING" id="1150626.PHAMO_10096"/>
<protein>
    <submittedName>
        <fullName evidence="1">Hydrogenase expression/formation protein hupJ</fullName>
    </submittedName>
</protein>
<evidence type="ECO:0000313" key="1">
    <source>
        <dbReference type="EMBL" id="CCG39671.1"/>
    </source>
</evidence>
<dbReference type="OrthoDB" id="9808980at2"/>
<dbReference type="AlphaFoldDB" id="H8FMT3"/>
<dbReference type="Gene3D" id="3.30.1460.40">
    <property type="entry name" value="[NiFe]-hydrogenase assembly chaperone, HybE"/>
    <property type="match status" value="1"/>
</dbReference>